<organism evidence="4 5">
    <name type="scientific">Massilia oculi</name>
    <dbReference type="NCBI Taxonomy" id="945844"/>
    <lineage>
        <taxon>Bacteria</taxon>
        <taxon>Pseudomonadati</taxon>
        <taxon>Pseudomonadota</taxon>
        <taxon>Betaproteobacteria</taxon>
        <taxon>Burkholderiales</taxon>
        <taxon>Oxalobacteraceae</taxon>
        <taxon>Telluria group</taxon>
        <taxon>Massilia</taxon>
    </lineage>
</organism>
<dbReference type="OrthoDB" id="9800897at2"/>
<dbReference type="Pfam" id="PF00072">
    <property type="entry name" value="Response_reg"/>
    <property type="match status" value="1"/>
</dbReference>
<dbReference type="SUPFAM" id="SSF52172">
    <property type="entry name" value="CheY-like"/>
    <property type="match status" value="1"/>
</dbReference>
<protein>
    <submittedName>
        <fullName evidence="4">Response regulator</fullName>
    </submittedName>
</protein>
<gene>
    <name evidence="4" type="ORF">DIR46_23295</name>
</gene>
<evidence type="ECO:0000259" key="3">
    <source>
        <dbReference type="PROSITE" id="PS50110"/>
    </source>
</evidence>
<dbReference type="InterPro" id="IPR001789">
    <property type="entry name" value="Sig_transdc_resp-reg_receiver"/>
</dbReference>
<dbReference type="InterPro" id="IPR050595">
    <property type="entry name" value="Bact_response_regulator"/>
</dbReference>
<feature type="modified residue" description="4-aspartylphosphate" evidence="2">
    <location>
        <position position="53"/>
    </location>
</feature>
<dbReference type="PANTHER" id="PTHR44591">
    <property type="entry name" value="STRESS RESPONSE REGULATOR PROTEIN 1"/>
    <property type="match status" value="1"/>
</dbReference>
<keyword evidence="1 2" id="KW-0597">Phosphoprotein</keyword>
<dbReference type="AlphaFoldDB" id="A0A2S2DP28"/>
<dbReference type="InterPro" id="IPR011006">
    <property type="entry name" value="CheY-like_superfamily"/>
</dbReference>
<evidence type="ECO:0000313" key="5">
    <source>
        <dbReference type="Proteomes" id="UP000245820"/>
    </source>
</evidence>
<dbReference type="Proteomes" id="UP000245820">
    <property type="component" value="Chromosome"/>
</dbReference>
<sequence>MTTRSILVVDDQPDLRLLIRLTLRALGEVTQASSAEAALARLAEAVPDLLILDVWLGEGISGLELCRKLKGLPATARMKIMLLSACGQQSDVAAGLAAGADHYMVKPFSPEALVEAAAGLLDG</sequence>
<name>A0A2S2DP28_9BURK</name>
<evidence type="ECO:0000256" key="1">
    <source>
        <dbReference type="ARBA" id="ARBA00022553"/>
    </source>
</evidence>
<dbReference type="Gene3D" id="3.40.50.2300">
    <property type="match status" value="1"/>
</dbReference>
<dbReference type="RefSeq" id="WP_109347354.1">
    <property type="nucleotide sequence ID" value="NZ_CP029343.1"/>
</dbReference>
<evidence type="ECO:0000313" key="4">
    <source>
        <dbReference type="EMBL" id="AWL07058.1"/>
    </source>
</evidence>
<proteinExistence type="predicted"/>
<dbReference type="KEGG" id="mtim:DIR46_23295"/>
<dbReference type="PANTHER" id="PTHR44591:SF3">
    <property type="entry name" value="RESPONSE REGULATORY DOMAIN-CONTAINING PROTEIN"/>
    <property type="match status" value="1"/>
</dbReference>
<dbReference type="PROSITE" id="PS50110">
    <property type="entry name" value="RESPONSE_REGULATORY"/>
    <property type="match status" value="1"/>
</dbReference>
<evidence type="ECO:0000256" key="2">
    <source>
        <dbReference type="PROSITE-ProRule" id="PRU00169"/>
    </source>
</evidence>
<reference evidence="4 5" key="1">
    <citation type="submission" date="2018-05" db="EMBL/GenBank/DDBJ databases">
        <title>Complete genome sequence of Massilia oculi sp. nov. CCUG 43427T (=DSM 26321T), the type strain of M. oculi, and comparison with genome sequences of other Massilia strains.</title>
        <authorList>
            <person name="Zhu B."/>
        </authorList>
    </citation>
    <scope>NUCLEOTIDE SEQUENCE [LARGE SCALE GENOMIC DNA]</scope>
    <source>
        <strain evidence="4 5">CCUG 43427</strain>
    </source>
</reference>
<accession>A0A2S2DP28</accession>
<dbReference type="EMBL" id="CP029343">
    <property type="protein sequence ID" value="AWL07058.1"/>
    <property type="molecule type" value="Genomic_DNA"/>
</dbReference>
<dbReference type="SMART" id="SM00448">
    <property type="entry name" value="REC"/>
    <property type="match status" value="1"/>
</dbReference>
<keyword evidence="5" id="KW-1185">Reference proteome</keyword>
<dbReference type="GO" id="GO:0000160">
    <property type="term" value="P:phosphorelay signal transduction system"/>
    <property type="evidence" value="ECO:0007669"/>
    <property type="project" value="InterPro"/>
</dbReference>
<feature type="domain" description="Response regulatory" evidence="3">
    <location>
        <begin position="5"/>
        <end position="121"/>
    </location>
</feature>